<keyword evidence="2" id="KW-0472">Membrane</keyword>
<gene>
    <name evidence="3" type="ORF">QR685DRAFT_436521</name>
</gene>
<sequence>MWVGKSELSVERRTTFVPEPARLATTTENGCNRISTHHRHVVRSSSQVSQYVKLLLLLFLCGLSGLCLSEMVQRTWKRRIYVWVEADPSGGGIGAAADTPMRWEMDPLARARSRPALKTQKHCGSQNRKKKEITKTEIPGTPP</sequence>
<feature type="compositionally biased region" description="Basic residues" evidence="1">
    <location>
        <begin position="111"/>
        <end position="132"/>
    </location>
</feature>
<organism evidence="3 4">
    <name type="scientific">Neurospora intermedia</name>
    <dbReference type="NCBI Taxonomy" id="5142"/>
    <lineage>
        <taxon>Eukaryota</taxon>
        <taxon>Fungi</taxon>
        <taxon>Dikarya</taxon>
        <taxon>Ascomycota</taxon>
        <taxon>Pezizomycotina</taxon>
        <taxon>Sordariomycetes</taxon>
        <taxon>Sordariomycetidae</taxon>
        <taxon>Sordariales</taxon>
        <taxon>Sordariaceae</taxon>
        <taxon>Neurospora</taxon>
    </lineage>
</organism>
<evidence type="ECO:0000256" key="2">
    <source>
        <dbReference type="SAM" id="Phobius"/>
    </source>
</evidence>
<keyword evidence="2" id="KW-1133">Transmembrane helix</keyword>
<accession>A0ABR3DLG6</accession>
<feature type="transmembrane region" description="Helical" evidence="2">
    <location>
        <begin position="51"/>
        <end position="69"/>
    </location>
</feature>
<reference evidence="3 4" key="1">
    <citation type="submission" date="2023-09" db="EMBL/GenBank/DDBJ databases">
        <title>Multi-omics analysis of a traditional fermented food reveals byproduct-associated fungal strains for waste-to-food upcycling.</title>
        <authorList>
            <consortium name="Lawrence Berkeley National Laboratory"/>
            <person name="Rekdal V.M."/>
            <person name="Villalobos-Escobedo J.M."/>
            <person name="Rodriguez-Valeron N."/>
            <person name="Garcia M.O."/>
            <person name="Vasquez D.P."/>
            <person name="Damayanti I."/>
            <person name="Sorensen P.M."/>
            <person name="Baidoo E.E."/>
            <person name="De Carvalho A.C."/>
            <person name="Riley R."/>
            <person name="Lipzen A."/>
            <person name="He G."/>
            <person name="Yan M."/>
            <person name="Haridas S."/>
            <person name="Daum C."/>
            <person name="Yoshinaga Y."/>
            <person name="Ng V."/>
            <person name="Grigoriev I.V."/>
            <person name="Munk R."/>
            <person name="Nuraida L."/>
            <person name="Wijaya C.H."/>
            <person name="Morales P.-C."/>
            <person name="Keasling J.D."/>
        </authorList>
    </citation>
    <scope>NUCLEOTIDE SEQUENCE [LARGE SCALE GENOMIC DNA]</scope>
    <source>
        <strain evidence="3 4">FGSC 2613</strain>
    </source>
</reference>
<protein>
    <submittedName>
        <fullName evidence="3">Uncharacterized protein</fullName>
    </submittedName>
</protein>
<feature type="region of interest" description="Disordered" evidence="1">
    <location>
        <begin position="107"/>
        <end position="143"/>
    </location>
</feature>
<keyword evidence="2" id="KW-0812">Transmembrane</keyword>
<name>A0ABR3DLG6_NEUIN</name>
<comment type="caution">
    <text evidence="3">The sequence shown here is derived from an EMBL/GenBank/DDBJ whole genome shotgun (WGS) entry which is preliminary data.</text>
</comment>
<dbReference type="Proteomes" id="UP001451303">
    <property type="component" value="Unassembled WGS sequence"/>
</dbReference>
<proteinExistence type="predicted"/>
<evidence type="ECO:0000256" key="1">
    <source>
        <dbReference type="SAM" id="MobiDB-lite"/>
    </source>
</evidence>
<evidence type="ECO:0000313" key="3">
    <source>
        <dbReference type="EMBL" id="KAL0473514.1"/>
    </source>
</evidence>
<keyword evidence="4" id="KW-1185">Reference proteome</keyword>
<dbReference type="EMBL" id="JAVLET010000002">
    <property type="protein sequence ID" value="KAL0473514.1"/>
    <property type="molecule type" value="Genomic_DNA"/>
</dbReference>
<evidence type="ECO:0000313" key="4">
    <source>
        <dbReference type="Proteomes" id="UP001451303"/>
    </source>
</evidence>